<comment type="caution">
    <text evidence="4">The sequence shown here is derived from an EMBL/GenBank/DDBJ whole genome shotgun (WGS) entry which is preliminary data.</text>
</comment>
<dbReference type="PANTHER" id="PTHR43877:SF2">
    <property type="entry name" value="AMINOALKYLPHOSPHONATE N-ACETYLTRANSFERASE-RELATED"/>
    <property type="match status" value="1"/>
</dbReference>
<evidence type="ECO:0000256" key="1">
    <source>
        <dbReference type="ARBA" id="ARBA00022679"/>
    </source>
</evidence>
<keyword evidence="2" id="KW-0012">Acyltransferase</keyword>
<gene>
    <name evidence="4" type="ORF">F2P45_12100</name>
</gene>
<protein>
    <submittedName>
        <fullName evidence="4">GNAT family N-acetyltransferase</fullName>
    </submittedName>
</protein>
<evidence type="ECO:0000313" key="4">
    <source>
        <dbReference type="EMBL" id="NHZ89748.1"/>
    </source>
</evidence>
<proteinExistence type="predicted"/>
<dbReference type="Gene3D" id="3.40.630.30">
    <property type="match status" value="1"/>
</dbReference>
<keyword evidence="5" id="KW-1185">Reference proteome</keyword>
<dbReference type="RefSeq" id="WP_166874776.1">
    <property type="nucleotide sequence ID" value="NZ_WHJH01000011.1"/>
</dbReference>
<dbReference type="CDD" id="cd04301">
    <property type="entry name" value="NAT_SF"/>
    <property type="match status" value="1"/>
</dbReference>
<dbReference type="PANTHER" id="PTHR43877">
    <property type="entry name" value="AMINOALKYLPHOSPHONATE N-ACETYLTRANSFERASE-RELATED-RELATED"/>
    <property type="match status" value="1"/>
</dbReference>
<dbReference type="Pfam" id="PF00583">
    <property type="entry name" value="Acetyltransf_1"/>
    <property type="match status" value="1"/>
</dbReference>
<dbReference type="InterPro" id="IPR050832">
    <property type="entry name" value="Bact_Acetyltransf"/>
</dbReference>
<feature type="domain" description="N-acetyltransferase" evidence="3">
    <location>
        <begin position="12"/>
        <end position="152"/>
    </location>
</feature>
<dbReference type="InterPro" id="IPR016181">
    <property type="entry name" value="Acyl_CoA_acyltransferase"/>
</dbReference>
<reference evidence="4 5" key="1">
    <citation type="submission" date="2019-10" db="EMBL/GenBank/DDBJ databases">
        <title>Taxonomy of Antarctic Massilia spp.: description of Massilia rubra sp. nov., Massilia aquatica sp. nov., Massilia mucilaginosa sp. nov., Massilia frigida sp. nov. isolated from streams, lakes and regoliths.</title>
        <authorList>
            <person name="Holochova P."/>
            <person name="Sedlacek I."/>
            <person name="Kralova S."/>
            <person name="Maslanova I."/>
            <person name="Busse H.-J."/>
            <person name="Stankova E."/>
            <person name="Vrbovska V."/>
            <person name="Kovarovic V."/>
            <person name="Bartak M."/>
            <person name="Svec P."/>
            <person name="Pantucek R."/>
        </authorList>
    </citation>
    <scope>NUCLEOTIDE SEQUENCE [LARGE SCALE GENOMIC DNA]</scope>
    <source>
        <strain evidence="4 5">CCM 8733</strain>
    </source>
</reference>
<dbReference type="SUPFAM" id="SSF55729">
    <property type="entry name" value="Acyl-CoA N-acyltransferases (Nat)"/>
    <property type="match status" value="1"/>
</dbReference>
<dbReference type="InterPro" id="IPR000182">
    <property type="entry name" value="GNAT_dom"/>
</dbReference>
<dbReference type="PROSITE" id="PS51186">
    <property type="entry name" value="GNAT"/>
    <property type="match status" value="1"/>
</dbReference>
<dbReference type="Proteomes" id="UP000609726">
    <property type="component" value="Unassembled WGS sequence"/>
</dbReference>
<name>A0ABX0NS68_9BURK</name>
<dbReference type="EMBL" id="WHJH01000011">
    <property type="protein sequence ID" value="NHZ89748.1"/>
    <property type="molecule type" value="Genomic_DNA"/>
</dbReference>
<evidence type="ECO:0000313" key="5">
    <source>
        <dbReference type="Proteomes" id="UP000609726"/>
    </source>
</evidence>
<sequence length="154" mass="16429">MIAICACDPDSLDARVLIEELSAALAALTGDSGKAAFSADDARAARALFVVARSEAGQLLGCAALRPLEANADVGEIKRMFARPGTKGTGAALLAHLEQAAREFGYRALWLETRKVNTRAVAFYERHGYRPIANYGRYVGRDDAVCLGKALGEE</sequence>
<organism evidence="4 5">
    <name type="scientific">Massilia mucilaginosa</name>
    <dbReference type="NCBI Taxonomy" id="2609282"/>
    <lineage>
        <taxon>Bacteria</taxon>
        <taxon>Pseudomonadati</taxon>
        <taxon>Pseudomonadota</taxon>
        <taxon>Betaproteobacteria</taxon>
        <taxon>Burkholderiales</taxon>
        <taxon>Oxalobacteraceae</taxon>
        <taxon>Telluria group</taxon>
        <taxon>Massilia</taxon>
    </lineage>
</organism>
<accession>A0ABX0NS68</accession>
<keyword evidence="1" id="KW-0808">Transferase</keyword>
<evidence type="ECO:0000256" key="2">
    <source>
        <dbReference type="ARBA" id="ARBA00023315"/>
    </source>
</evidence>
<evidence type="ECO:0000259" key="3">
    <source>
        <dbReference type="PROSITE" id="PS51186"/>
    </source>
</evidence>